<feature type="compositionally biased region" description="Low complexity" evidence="7">
    <location>
        <begin position="556"/>
        <end position="600"/>
    </location>
</feature>
<evidence type="ECO:0000256" key="4">
    <source>
        <dbReference type="ARBA" id="ARBA00023242"/>
    </source>
</evidence>
<feature type="domain" description="HSF-type DNA-binding" evidence="8">
    <location>
        <begin position="157"/>
        <end position="264"/>
    </location>
</feature>
<dbReference type="OrthoDB" id="60033at2759"/>
<evidence type="ECO:0000256" key="5">
    <source>
        <dbReference type="RuleBase" id="RU004020"/>
    </source>
</evidence>
<dbReference type="EMBL" id="DS231696">
    <property type="protein sequence ID" value="KNA95267.1"/>
    <property type="molecule type" value="Genomic_DNA"/>
</dbReference>
<sequence length="764" mass="83708">MSAPNPRKRAAPGASPMMPIPQQMQPQYNAGNPAGDQVMRWNGMGDPSSFMNGADGIMDGNAHVGTSFGLVPAQPQYAQPVSTPSNTLARRQMNRALVPTNARPYDGAVEPWGNFVGDDNALLQQNPSENLNEQDNVEILEEMAQKAKREAQAKRKQIPPFVQKLSSFLEERKNEDLIRWSEKGDSFIVLDEDEFAKTLIPELFKHNNYASFVRQLNMYGFHKRVGLSDNSMRASERKNKSPSEYSNPYFRRGHPNLLWLINKPKSGSKAKKGAKGAEIDNDSEDEGATEEILASGLGASAAQAPRSLPAGDSQPIPKKEMTLVREELTKVREQQKLILGAINRLQRNNNDLYQQAVMFQNQHDRHQNSINAILNFLANVFRKTLEDQGNSQNVNDIISSMLTNQNQQSAQHGSVVDLGDFIQQMDPSSYGTPHKKARGLLPPIPNQNRAQSVRSPTPNRSTLGNSTYQTVNHHNPEMGHVTELQENSPSDTNSPNLRQELEANPHEQMLKMINEHNATNNHGLDLPEAAELVANAPNTLSNAQRSKLVNFMAGQSSSAPSARSTPAPTPVSATPAPAAAQIPTSSAHMAMPTMPTSTSVSPPPIESNPPPSLSPIMGPPMAPPSLNEINTNQLDLDQLQRLQSEQDAKISELGSILGPLSPSGHVPGLGDNEAYFDPQSADFDQFFDSNALFGEGQYNTDGTDFNFSLDTDPSHQNPSLHTGHPLHHVSHHNTPSPAGTEEISRNDLRLDSTPDRGIKRQRVG</sequence>
<dbReference type="RefSeq" id="XP_018233314.1">
    <property type="nucleotide sequence ID" value="XM_018377564.1"/>
</dbReference>
<dbReference type="AlphaFoldDB" id="A0A0J9UB15"/>
<dbReference type="RefSeq" id="XP_018233311.1">
    <property type="nucleotide sequence ID" value="XM_018377561.1"/>
</dbReference>
<dbReference type="EMBL" id="DS231696">
    <property type="protein sequence ID" value="KNA95268.1"/>
    <property type="molecule type" value="Genomic_DNA"/>
</dbReference>
<name>A0A0J9UB15_FUSO4</name>
<dbReference type="InterPro" id="IPR036390">
    <property type="entry name" value="WH_DNA-bd_sf"/>
</dbReference>
<feature type="compositionally biased region" description="Low complexity" evidence="7">
    <location>
        <begin position="16"/>
        <end position="27"/>
    </location>
</feature>
<dbReference type="EMBL" id="DS231696">
    <property type="protein sequence ID" value="KNA95269.1"/>
    <property type="molecule type" value="Genomic_DNA"/>
</dbReference>
<dbReference type="RefSeq" id="XP_018233312.1">
    <property type="nucleotide sequence ID" value="XM_018377562.1"/>
</dbReference>
<feature type="compositionally biased region" description="Low complexity" evidence="7">
    <location>
        <begin position="293"/>
        <end position="302"/>
    </location>
</feature>
<feature type="compositionally biased region" description="Basic and acidic residues" evidence="7">
    <location>
        <begin position="742"/>
        <end position="758"/>
    </location>
</feature>
<feature type="compositionally biased region" description="Polar residues" evidence="7">
    <location>
        <begin position="708"/>
        <end position="720"/>
    </location>
</feature>
<reference evidence="9" key="2">
    <citation type="journal article" date="2010" name="Nature">
        <title>Comparative genomics reveals mobile pathogenicity chromosomes in Fusarium.</title>
        <authorList>
            <person name="Ma L.J."/>
            <person name="van der Does H.C."/>
            <person name="Borkovich K.A."/>
            <person name="Coleman J.J."/>
            <person name="Daboussi M.J."/>
            <person name="Di Pietro A."/>
            <person name="Dufresne M."/>
            <person name="Freitag M."/>
            <person name="Grabherr M."/>
            <person name="Henrissat B."/>
            <person name="Houterman P.M."/>
            <person name="Kang S."/>
            <person name="Shim W.B."/>
            <person name="Woloshuk C."/>
            <person name="Xie X."/>
            <person name="Xu J.R."/>
            <person name="Antoniw J."/>
            <person name="Baker S.E."/>
            <person name="Bluhm B.H."/>
            <person name="Breakspear A."/>
            <person name="Brown D.W."/>
            <person name="Butchko R.A."/>
            <person name="Chapman S."/>
            <person name="Coulson R."/>
            <person name="Coutinho P.M."/>
            <person name="Danchin E.G."/>
            <person name="Diener A."/>
            <person name="Gale L.R."/>
            <person name="Gardiner D.M."/>
            <person name="Goff S."/>
            <person name="Hammond-Kosack K.E."/>
            <person name="Hilburn K."/>
            <person name="Hua-Van A."/>
            <person name="Jonkers W."/>
            <person name="Kazan K."/>
            <person name="Kodira C.D."/>
            <person name="Koehrsen M."/>
            <person name="Kumar L."/>
            <person name="Lee Y.H."/>
            <person name="Li L."/>
            <person name="Manners J.M."/>
            <person name="Miranda-Saavedra D."/>
            <person name="Mukherjee M."/>
            <person name="Park G."/>
            <person name="Park J."/>
            <person name="Park S.Y."/>
            <person name="Proctor R.H."/>
            <person name="Regev A."/>
            <person name="Ruiz-Roldan M.C."/>
            <person name="Sain D."/>
            <person name="Sakthikumar S."/>
            <person name="Sykes S."/>
            <person name="Schwartz D.C."/>
            <person name="Turgeon B.G."/>
            <person name="Wapinski I."/>
            <person name="Yoder O."/>
            <person name="Young S."/>
            <person name="Zeng Q."/>
            <person name="Zhou S."/>
            <person name="Galagan J."/>
            <person name="Cuomo C.A."/>
            <person name="Kistler H.C."/>
            <person name="Rep M."/>
        </authorList>
    </citation>
    <scope>NUCLEOTIDE SEQUENCE [LARGE SCALE GENOMIC DNA]</scope>
    <source>
        <strain evidence="9">4287</strain>
    </source>
</reference>
<dbReference type="EMBL" id="DS231696">
    <property type="protein sequence ID" value="KNA95266.1"/>
    <property type="molecule type" value="Genomic_DNA"/>
</dbReference>
<dbReference type="FunFam" id="1.10.10.10:FF:000173">
    <property type="entry name" value="Heat shock transcription factor Hsf1"/>
    <property type="match status" value="1"/>
</dbReference>
<dbReference type="Gene3D" id="1.10.10.10">
    <property type="entry name" value="Winged helix-like DNA-binding domain superfamily/Winged helix DNA-binding domain"/>
    <property type="match status" value="1"/>
</dbReference>
<evidence type="ECO:0000256" key="6">
    <source>
        <dbReference type="SAM" id="Coils"/>
    </source>
</evidence>
<evidence type="ECO:0000259" key="8">
    <source>
        <dbReference type="SMART" id="SM00415"/>
    </source>
</evidence>
<feature type="coiled-coil region" evidence="6">
    <location>
        <begin position="130"/>
        <end position="157"/>
    </location>
</feature>
<gene>
    <name evidence="9" type="ORF">FOXG_00913</name>
</gene>
<keyword evidence="6" id="KW-0175">Coiled coil</keyword>
<evidence type="ECO:0000256" key="3">
    <source>
        <dbReference type="ARBA" id="ARBA00023125"/>
    </source>
</evidence>
<dbReference type="RefSeq" id="XP_018233315.1">
    <property type="nucleotide sequence ID" value="XM_018377565.1"/>
</dbReference>
<feature type="region of interest" description="Disordered" evidence="7">
    <location>
        <begin position="1"/>
        <end position="34"/>
    </location>
</feature>
<feature type="region of interest" description="Disordered" evidence="7">
    <location>
        <begin position="426"/>
        <end position="474"/>
    </location>
</feature>
<dbReference type="GeneID" id="28943198"/>
<dbReference type="Proteomes" id="UP000009097">
    <property type="component" value="Unassembled WGS sequence"/>
</dbReference>
<dbReference type="SUPFAM" id="SSF46785">
    <property type="entry name" value="Winged helix' DNA-binding domain"/>
    <property type="match status" value="1"/>
</dbReference>
<feature type="compositionally biased region" description="Polar residues" evidence="7">
    <location>
        <begin position="446"/>
        <end position="473"/>
    </location>
</feature>
<keyword evidence="3" id="KW-0238">DNA-binding</keyword>
<feature type="region of interest" description="Disordered" evidence="7">
    <location>
        <begin position="708"/>
        <end position="764"/>
    </location>
</feature>
<dbReference type="KEGG" id="fox:FOXG_00913"/>
<dbReference type="GO" id="GO:0005634">
    <property type="term" value="C:nucleus"/>
    <property type="evidence" value="ECO:0007669"/>
    <property type="project" value="UniProtKB-SubCell"/>
</dbReference>
<evidence type="ECO:0000256" key="1">
    <source>
        <dbReference type="ARBA" id="ARBA00004123"/>
    </source>
</evidence>
<evidence type="ECO:0000256" key="7">
    <source>
        <dbReference type="SAM" id="MobiDB-lite"/>
    </source>
</evidence>
<dbReference type="PRINTS" id="PR00056">
    <property type="entry name" value="HSFDOMAIN"/>
</dbReference>
<evidence type="ECO:0000313" key="9">
    <source>
        <dbReference type="EMBL" id="KNA95265.1"/>
    </source>
</evidence>
<dbReference type="PANTHER" id="PTHR10015">
    <property type="entry name" value="HEAT SHOCK TRANSCRIPTION FACTOR"/>
    <property type="match status" value="1"/>
</dbReference>
<proteinExistence type="inferred from homology"/>
<dbReference type="InterPro" id="IPR036388">
    <property type="entry name" value="WH-like_DNA-bd_sf"/>
</dbReference>
<feature type="region of interest" description="Disordered" evidence="7">
    <location>
        <begin position="266"/>
        <end position="318"/>
    </location>
</feature>
<feature type="compositionally biased region" description="Acidic residues" evidence="7">
    <location>
        <begin position="279"/>
        <end position="289"/>
    </location>
</feature>
<feature type="region of interest" description="Disordered" evidence="7">
    <location>
        <begin position="553"/>
        <end position="609"/>
    </location>
</feature>
<keyword evidence="4" id="KW-0539">Nucleus</keyword>
<dbReference type="SMART" id="SM00415">
    <property type="entry name" value="HSF"/>
    <property type="match status" value="1"/>
</dbReference>
<dbReference type="GO" id="GO:0003700">
    <property type="term" value="F:DNA-binding transcription factor activity"/>
    <property type="evidence" value="ECO:0007669"/>
    <property type="project" value="InterPro"/>
</dbReference>
<evidence type="ECO:0000313" key="10">
    <source>
        <dbReference type="Proteomes" id="UP000009097"/>
    </source>
</evidence>
<dbReference type="GO" id="GO:0043565">
    <property type="term" value="F:sequence-specific DNA binding"/>
    <property type="evidence" value="ECO:0007669"/>
    <property type="project" value="InterPro"/>
</dbReference>
<organism evidence="9 10">
    <name type="scientific">Fusarium oxysporum f. sp. lycopersici (strain 4287 / CBS 123668 / FGSC 9935 / NRRL 34936)</name>
    <name type="common">Fusarium vascular wilt of tomato</name>
    <dbReference type="NCBI Taxonomy" id="426428"/>
    <lineage>
        <taxon>Eukaryota</taxon>
        <taxon>Fungi</taxon>
        <taxon>Dikarya</taxon>
        <taxon>Ascomycota</taxon>
        <taxon>Pezizomycotina</taxon>
        <taxon>Sordariomycetes</taxon>
        <taxon>Hypocreomycetidae</taxon>
        <taxon>Hypocreales</taxon>
        <taxon>Nectriaceae</taxon>
        <taxon>Fusarium</taxon>
        <taxon>Fusarium oxysporum species complex</taxon>
    </lineage>
</organism>
<dbReference type="RefSeq" id="XP_018233313.1">
    <property type="nucleotide sequence ID" value="XM_018377563.1"/>
</dbReference>
<evidence type="ECO:0000256" key="2">
    <source>
        <dbReference type="ARBA" id="ARBA00006403"/>
    </source>
</evidence>
<comment type="similarity">
    <text evidence="2 5">Belongs to the HSF family.</text>
</comment>
<feature type="compositionally biased region" description="Basic residues" evidence="7">
    <location>
        <begin position="1"/>
        <end position="10"/>
    </location>
</feature>
<dbReference type="Pfam" id="PF00447">
    <property type="entry name" value="HSF_DNA-bind"/>
    <property type="match status" value="1"/>
</dbReference>
<comment type="subcellular location">
    <subcellularLocation>
        <location evidence="1">Nucleus</location>
    </subcellularLocation>
</comment>
<dbReference type="VEuPathDB" id="FungiDB:FOXG_00913"/>
<dbReference type="InterPro" id="IPR000232">
    <property type="entry name" value="HSF_DNA-bd"/>
</dbReference>
<reference evidence="9" key="1">
    <citation type="submission" date="2007-04" db="EMBL/GenBank/DDBJ databases">
        <authorList>
            <consortium name="The Broad Institute Genome Sequencing Platform"/>
            <person name="Birren B."/>
            <person name="Lander E."/>
            <person name="Galagan J."/>
            <person name="Nusbaum C."/>
            <person name="Devon K."/>
            <person name="Ma L.-J."/>
            <person name="Jaffe D."/>
            <person name="Butler J."/>
            <person name="Alvarez P."/>
            <person name="Gnerre S."/>
            <person name="Grabherr M."/>
            <person name="Kleber M."/>
            <person name="Mauceli E."/>
            <person name="Brockman W."/>
            <person name="MacCallum I.A."/>
            <person name="Young S."/>
            <person name="LaButti K."/>
            <person name="DeCaprio D."/>
            <person name="Crawford M."/>
            <person name="Koehrsen M."/>
            <person name="Engels R."/>
            <person name="Montgomery P."/>
            <person name="Pearson M."/>
            <person name="Howarth C."/>
            <person name="Larson L."/>
            <person name="White J."/>
            <person name="O'Leary S."/>
            <person name="Kodira C."/>
            <person name="Zeng Q."/>
            <person name="Yandava C."/>
            <person name="Alvarado L."/>
            <person name="Kistler C."/>
            <person name="Shim W.-B."/>
            <person name="Kang S."/>
            <person name="Woloshuk C."/>
        </authorList>
    </citation>
    <scope>NUCLEOTIDE SEQUENCE</scope>
    <source>
        <strain evidence="9">4287</strain>
    </source>
</reference>
<dbReference type="EMBL" id="DS231696">
    <property type="protein sequence ID" value="KNA95265.1"/>
    <property type="molecule type" value="Genomic_DNA"/>
</dbReference>
<protein>
    <recommendedName>
        <fullName evidence="8">HSF-type DNA-binding domain-containing protein</fullName>
    </recommendedName>
</protein>
<dbReference type="PANTHER" id="PTHR10015:SF427">
    <property type="entry name" value="HEAT SHOCK FACTOR PROTEIN"/>
    <property type="match status" value="1"/>
</dbReference>
<accession>A0A0J9UB15</accession>